<dbReference type="SUPFAM" id="SSF103481">
    <property type="entry name" value="Multidrug resistance efflux transporter EmrE"/>
    <property type="match status" value="2"/>
</dbReference>
<feature type="transmembrane region" description="Helical" evidence="6">
    <location>
        <begin position="209"/>
        <end position="230"/>
    </location>
</feature>
<feature type="transmembrane region" description="Helical" evidence="6">
    <location>
        <begin position="242"/>
        <end position="260"/>
    </location>
</feature>
<protein>
    <submittedName>
        <fullName evidence="8">DMT family transporter</fullName>
    </submittedName>
</protein>
<keyword evidence="9" id="KW-1185">Reference proteome</keyword>
<evidence type="ECO:0000256" key="2">
    <source>
        <dbReference type="ARBA" id="ARBA00007362"/>
    </source>
</evidence>
<dbReference type="RefSeq" id="WP_262670908.1">
    <property type="nucleotide sequence ID" value="NZ_JAOQKC010000027.1"/>
</dbReference>
<feature type="transmembrane region" description="Helical" evidence="6">
    <location>
        <begin position="149"/>
        <end position="168"/>
    </location>
</feature>
<evidence type="ECO:0000313" key="8">
    <source>
        <dbReference type="EMBL" id="MCU6698234.1"/>
    </source>
</evidence>
<dbReference type="PANTHER" id="PTHR32322:SF2">
    <property type="entry name" value="EAMA DOMAIN-CONTAINING PROTEIN"/>
    <property type="match status" value="1"/>
</dbReference>
<evidence type="ECO:0000259" key="7">
    <source>
        <dbReference type="Pfam" id="PF00892"/>
    </source>
</evidence>
<comment type="caution">
    <text evidence="8">The sequence shown here is derived from an EMBL/GenBank/DDBJ whole genome shotgun (WGS) entry which is preliminary data.</text>
</comment>
<evidence type="ECO:0000313" key="9">
    <source>
        <dbReference type="Proteomes" id="UP001652461"/>
    </source>
</evidence>
<dbReference type="InterPro" id="IPR050638">
    <property type="entry name" value="AA-Vitamin_Transporters"/>
</dbReference>
<dbReference type="InterPro" id="IPR037185">
    <property type="entry name" value="EmrE-like"/>
</dbReference>
<reference evidence="8 9" key="1">
    <citation type="journal article" date="2021" name="ISME Commun">
        <title>Automated analysis of genomic sequences facilitates high-throughput and comprehensive description of bacteria.</title>
        <authorList>
            <person name="Hitch T.C.A."/>
        </authorList>
    </citation>
    <scope>NUCLEOTIDE SEQUENCE [LARGE SCALE GENOMIC DNA]</scope>
    <source>
        <strain evidence="8 9">Sanger_04</strain>
    </source>
</reference>
<keyword evidence="3 6" id="KW-0812">Transmembrane</keyword>
<dbReference type="EMBL" id="JAOQKC010000027">
    <property type="protein sequence ID" value="MCU6698234.1"/>
    <property type="molecule type" value="Genomic_DNA"/>
</dbReference>
<feature type="transmembrane region" description="Helical" evidence="6">
    <location>
        <begin position="175"/>
        <end position="197"/>
    </location>
</feature>
<feature type="transmembrane region" description="Helical" evidence="6">
    <location>
        <begin position="68"/>
        <end position="89"/>
    </location>
</feature>
<keyword evidence="5 6" id="KW-0472">Membrane</keyword>
<evidence type="ECO:0000256" key="5">
    <source>
        <dbReference type="ARBA" id="ARBA00023136"/>
    </source>
</evidence>
<proteinExistence type="inferred from homology"/>
<feature type="transmembrane region" description="Helical" evidence="6">
    <location>
        <begin position="95"/>
        <end position="112"/>
    </location>
</feature>
<gene>
    <name evidence="8" type="ORF">OCV63_15240</name>
</gene>
<evidence type="ECO:0000256" key="6">
    <source>
        <dbReference type="SAM" id="Phobius"/>
    </source>
</evidence>
<dbReference type="Proteomes" id="UP001652461">
    <property type="component" value="Unassembled WGS sequence"/>
</dbReference>
<feature type="transmembrane region" description="Helical" evidence="6">
    <location>
        <begin position="124"/>
        <end position="143"/>
    </location>
</feature>
<comment type="subcellular location">
    <subcellularLocation>
        <location evidence="1">Membrane</location>
        <topology evidence="1">Multi-pass membrane protein</topology>
    </subcellularLocation>
</comment>
<comment type="similarity">
    <text evidence="2">Belongs to the EamA transporter family.</text>
</comment>
<feature type="transmembrane region" description="Helical" evidence="6">
    <location>
        <begin position="27"/>
        <end position="48"/>
    </location>
</feature>
<sequence length="290" mass="30971">MYAALGSLSWGISGVCSQSLFMHYQLEAPWLTAVRMVCSGILLLLITLPKDKAHVFRIWTRPKDVIQLLAFALLGLLMCQYTFLCAIRYSNSATATVLQSLNVILMAVIMAIRNRKRMGSRQLLAVFLALVGTFLIAAGGNPANMNLSGAGLIFGLLAAIGVITYTLLSRPVVAVWGNLMVTGWGMLIGGLTLFLAIKAWQLPSGLDATAWLLVASIVLIGTALGFSIFLEGVKLIGPVKATLIGCLEPASATALSALFLGTRFSLPELSGFCFIILTVFLSVTGSEKQL</sequence>
<feature type="domain" description="EamA" evidence="7">
    <location>
        <begin position="2"/>
        <end position="137"/>
    </location>
</feature>
<feature type="domain" description="EamA" evidence="7">
    <location>
        <begin position="150"/>
        <end position="283"/>
    </location>
</feature>
<keyword evidence="4 6" id="KW-1133">Transmembrane helix</keyword>
<organism evidence="8 9">
    <name type="scientific">Laedolimicola ammoniilytica</name>
    <dbReference type="NCBI Taxonomy" id="2981771"/>
    <lineage>
        <taxon>Bacteria</taxon>
        <taxon>Bacillati</taxon>
        <taxon>Bacillota</taxon>
        <taxon>Clostridia</taxon>
        <taxon>Lachnospirales</taxon>
        <taxon>Lachnospiraceae</taxon>
        <taxon>Laedolimicola</taxon>
    </lineage>
</organism>
<name>A0ABT2S0W2_9FIRM</name>
<accession>A0ABT2S0W2</accession>
<feature type="transmembrane region" description="Helical" evidence="6">
    <location>
        <begin position="266"/>
        <end position="284"/>
    </location>
</feature>
<evidence type="ECO:0000256" key="4">
    <source>
        <dbReference type="ARBA" id="ARBA00022989"/>
    </source>
</evidence>
<dbReference type="PANTHER" id="PTHR32322">
    <property type="entry name" value="INNER MEMBRANE TRANSPORTER"/>
    <property type="match status" value="1"/>
</dbReference>
<dbReference type="InterPro" id="IPR000620">
    <property type="entry name" value="EamA_dom"/>
</dbReference>
<evidence type="ECO:0000256" key="3">
    <source>
        <dbReference type="ARBA" id="ARBA00022692"/>
    </source>
</evidence>
<dbReference type="Pfam" id="PF00892">
    <property type="entry name" value="EamA"/>
    <property type="match status" value="2"/>
</dbReference>
<evidence type="ECO:0000256" key="1">
    <source>
        <dbReference type="ARBA" id="ARBA00004141"/>
    </source>
</evidence>